<dbReference type="PANTHER" id="PTHR34385">
    <property type="entry name" value="D-ALANYL-D-ALANINE CARBOXYPEPTIDASE"/>
    <property type="match status" value="1"/>
</dbReference>
<evidence type="ECO:0000313" key="2">
    <source>
        <dbReference type="EMBL" id="GED67034.1"/>
    </source>
</evidence>
<dbReference type="Gene3D" id="3.30.1380.10">
    <property type="match status" value="1"/>
</dbReference>
<organism evidence="2 3">
    <name type="scientific">Brevibacillus reuszeri</name>
    <dbReference type="NCBI Taxonomy" id="54915"/>
    <lineage>
        <taxon>Bacteria</taxon>
        <taxon>Bacillati</taxon>
        <taxon>Bacillota</taxon>
        <taxon>Bacilli</taxon>
        <taxon>Bacillales</taxon>
        <taxon>Paenibacillaceae</taxon>
        <taxon>Brevibacillus</taxon>
    </lineage>
</organism>
<keyword evidence="2" id="KW-0645">Protease</keyword>
<feature type="domain" description="D-alanyl-D-alanine carboxypeptidase-like core" evidence="1">
    <location>
        <begin position="68"/>
        <end position="195"/>
    </location>
</feature>
<dbReference type="GO" id="GO:0004180">
    <property type="term" value="F:carboxypeptidase activity"/>
    <property type="evidence" value="ECO:0007669"/>
    <property type="project" value="UniProtKB-KW"/>
</dbReference>
<sequence length="283" mass="32496">MMRMLPIKLTMDKPQFVFYKELQLNQSAIHHGHLILVNREHPIRLKEQFLELLPVSELQTLRQNNRLLLEKTCLRQLMALVNAASAINDIIAVSGFRSQSEQRELYESSLRENGAAFTASFVARPDESEHQTGLAVDVGENKEEVDFICPSFPDRGVCQTFKERAAEYGFIQRYKKGKESITNIACEPWHFRYVGFPHALIMEQNDFCLEEYIAFLKRFVFAKEHFYFETESTILEIYYVKAAMGSTTVPIPNHARYELSGNNADGFVVTVFHEKGSEQASGL</sequence>
<dbReference type="PANTHER" id="PTHR34385:SF1">
    <property type="entry name" value="PEPTIDOGLYCAN L-ALANYL-D-GLUTAMATE ENDOPEPTIDASE CWLK"/>
    <property type="match status" value="1"/>
</dbReference>
<dbReference type="Gene3D" id="3.30.200.180">
    <property type="match status" value="1"/>
</dbReference>
<dbReference type="Pfam" id="PF02557">
    <property type="entry name" value="VanY"/>
    <property type="match status" value="1"/>
</dbReference>
<keyword evidence="2" id="KW-0121">Carboxypeptidase</keyword>
<dbReference type="SUPFAM" id="SSF55166">
    <property type="entry name" value="Hedgehog/DD-peptidase"/>
    <property type="match status" value="1"/>
</dbReference>
<protein>
    <submittedName>
        <fullName evidence="2">D-alanyl-D-alanine carboxypeptidase</fullName>
    </submittedName>
</protein>
<gene>
    <name evidence="2" type="primary">vanY_1</name>
    <name evidence="2" type="ORF">BRE01_07360</name>
</gene>
<keyword evidence="3" id="KW-1185">Reference proteome</keyword>
<dbReference type="InterPro" id="IPR052179">
    <property type="entry name" value="DD-CPase-like"/>
</dbReference>
<keyword evidence="2" id="KW-0378">Hydrolase</keyword>
<dbReference type="EMBL" id="BJON01000002">
    <property type="protein sequence ID" value="GED67034.1"/>
    <property type="molecule type" value="Genomic_DNA"/>
</dbReference>
<dbReference type="InterPro" id="IPR009045">
    <property type="entry name" value="Zn_M74/Hedgehog-like"/>
</dbReference>
<dbReference type="RefSeq" id="WP_236700033.1">
    <property type="nucleotide sequence ID" value="NZ_BJON01000002.1"/>
</dbReference>
<name>A0ABQ0THE5_9BACL</name>
<reference evidence="2 3" key="1">
    <citation type="submission" date="2019-06" db="EMBL/GenBank/DDBJ databases">
        <title>Whole genome shotgun sequence of Brevibacillus reuszeri NBRC 15719.</title>
        <authorList>
            <person name="Hosoyama A."/>
            <person name="Uohara A."/>
            <person name="Ohji S."/>
            <person name="Ichikawa N."/>
        </authorList>
    </citation>
    <scope>NUCLEOTIDE SEQUENCE [LARGE SCALE GENOMIC DNA]</scope>
    <source>
        <strain evidence="2 3">NBRC 15719</strain>
    </source>
</reference>
<comment type="caution">
    <text evidence="2">The sequence shown here is derived from an EMBL/GenBank/DDBJ whole genome shotgun (WGS) entry which is preliminary data.</text>
</comment>
<evidence type="ECO:0000313" key="3">
    <source>
        <dbReference type="Proteomes" id="UP000319578"/>
    </source>
</evidence>
<dbReference type="Proteomes" id="UP000319578">
    <property type="component" value="Unassembled WGS sequence"/>
</dbReference>
<evidence type="ECO:0000259" key="1">
    <source>
        <dbReference type="Pfam" id="PF02557"/>
    </source>
</evidence>
<accession>A0ABQ0THE5</accession>
<proteinExistence type="predicted"/>
<dbReference type="InterPro" id="IPR003709">
    <property type="entry name" value="VanY-like_core_dom"/>
</dbReference>